<comment type="caution">
    <text evidence="5">The sequence shown here is derived from an EMBL/GenBank/DDBJ whole genome shotgun (WGS) entry which is preliminary data.</text>
</comment>
<dbReference type="RefSeq" id="WP_379966284.1">
    <property type="nucleotide sequence ID" value="NZ_JBHSGT010000056.1"/>
</dbReference>
<dbReference type="InterPro" id="IPR037185">
    <property type="entry name" value="EmrE-like"/>
</dbReference>
<gene>
    <name evidence="5" type="ORF">ACFO3L_09040</name>
</gene>
<keyword evidence="3" id="KW-1133">Transmembrane helix</keyword>
<evidence type="ECO:0000256" key="3">
    <source>
        <dbReference type="SAM" id="Phobius"/>
    </source>
</evidence>
<feature type="domain" description="EamA" evidence="4">
    <location>
        <begin position="12"/>
        <end position="111"/>
    </location>
</feature>
<feature type="transmembrane region" description="Helical" evidence="3">
    <location>
        <begin position="94"/>
        <end position="112"/>
    </location>
</feature>
<organism evidence="5 6">
    <name type="scientific">Enterococcus eurekensis</name>
    <dbReference type="NCBI Taxonomy" id="1159753"/>
    <lineage>
        <taxon>Bacteria</taxon>
        <taxon>Bacillati</taxon>
        <taxon>Bacillota</taxon>
        <taxon>Bacilli</taxon>
        <taxon>Lactobacillales</taxon>
        <taxon>Enterococcaceae</taxon>
        <taxon>Enterococcus</taxon>
    </lineage>
</organism>
<dbReference type="EMBL" id="JBHSGT010000056">
    <property type="protein sequence ID" value="MFC4710744.1"/>
    <property type="molecule type" value="Genomic_DNA"/>
</dbReference>
<keyword evidence="6" id="KW-1185">Reference proteome</keyword>
<reference evidence="6" key="1">
    <citation type="journal article" date="2019" name="Int. J. Syst. Evol. Microbiol.">
        <title>The Global Catalogue of Microorganisms (GCM) 10K type strain sequencing project: providing services to taxonomists for standard genome sequencing and annotation.</title>
        <authorList>
            <consortium name="The Broad Institute Genomics Platform"/>
            <consortium name="The Broad Institute Genome Sequencing Center for Infectious Disease"/>
            <person name="Wu L."/>
            <person name="Ma J."/>
        </authorList>
    </citation>
    <scope>NUCLEOTIDE SEQUENCE [LARGE SCALE GENOMIC DNA]</scope>
    <source>
        <strain evidence="6">CGMCC 1.19061</strain>
    </source>
</reference>
<evidence type="ECO:0000313" key="6">
    <source>
        <dbReference type="Proteomes" id="UP001596026"/>
    </source>
</evidence>
<keyword evidence="3" id="KW-0472">Membrane</keyword>
<dbReference type="Gene3D" id="1.10.3730.20">
    <property type="match status" value="1"/>
</dbReference>
<accession>A0ABV9M5P2</accession>
<dbReference type="Proteomes" id="UP001596026">
    <property type="component" value="Unassembled WGS sequence"/>
</dbReference>
<comment type="subcellular location">
    <subcellularLocation>
        <location evidence="1">Endomembrane system</location>
        <topology evidence="1">Multi-pass membrane protein</topology>
    </subcellularLocation>
</comment>
<comment type="similarity">
    <text evidence="2">Belongs to the EamA transporter family.</text>
</comment>
<evidence type="ECO:0000256" key="2">
    <source>
        <dbReference type="ARBA" id="ARBA00007362"/>
    </source>
</evidence>
<dbReference type="SUPFAM" id="SSF103481">
    <property type="entry name" value="Multidrug resistance efflux transporter EmrE"/>
    <property type="match status" value="1"/>
</dbReference>
<sequence length="113" mass="12343">MILFILYVILSTSGLVLFKIGANSLTLGLQKSIFSMQLPLISLLGLTCYLISFVLWMYIISKSDISFIVPLGVALTNLAVLFSSYFILKEEISITTIIGAAIIILGVIVINIK</sequence>
<name>A0ABV9M5P2_9ENTE</name>
<keyword evidence="3" id="KW-0812">Transmembrane</keyword>
<dbReference type="Pfam" id="PF00892">
    <property type="entry name" value="EamA"/>
    <property type="match status" value="1"/>
</dbReference>
<evidence type="ECO:0000256" key="1">
    <source>
        <dbReference type="ARBA" id="ARBA00004127"/>
    </source>
</evidence>
<protein>
    <submittedName>
        <fullName evidence="5">EamA family transporter</fullName>
    </submittedName>
</protein>
<feature type="transmembrane region" description="Helical" evidence="3">
    <location>
        <begin position="38"/>
        <end position="60"/>
    </location>
</feature>
<dbReference type="InterPro" id="IPR000620">
    <property type="entry name" value="EamA_dom"/>
</dbReference>
<evidence type="ECO:0000259" key="4">
    <source>
        <dbReference type="Pfam" id="PF00892"/>
    </source>
</evidence>
<feature type="transmembrane region" description="Helical" evidence="3">
    <location>
        <begin position="67"/>
        <end position="88"/>
    </location>
</feature>
<evidence type="ECO:0000313" key="5">
    <source>
        <dbReference type="EMBL" id="MFC4710744.1"/>
    </source>
</evidence>
<proteinExistence type="inferred from homology"/>